<dbReference type="AlphaFoldDB" id="A0A0S7XYN6"/>
<name>A0A0S7XYN6_UNCSA</name>
<keyword evidence="1" id="KW-0472">Membrane</keyword>
<feature type="transmembrane region" description="Helical" evidence="1">
    <location>
        <begin position="34"/>
        <end position="54"/>
    </location>
</feature>
<evidence type="ECO:0000313" key="3">
    <source>
        <dbReference type="EMBL" id="KPJ67605.1"/>
    </source>
</evidence>
<dbReference type="EMBL" id="LIZX01000062">
    <property type="protein sequence ID" value="KPJ67605.1"/>
    <property type="molecule type" value="Genomic_DNA"/>
</dbReference>
<feature type="domain" description="PASTA" evidence="2">
    <location>
        <begin position="59"/>
        <end position="126"/>
    </location>
</feature>
<dbReference type="SUPFAM" id="SSF54184">
    <property type="entry name" value="Penicillin-binding protein 2x (pbp-2x), c-terminal domain"/>
    <property type="match status" value="1"/>
</dbReference>
<evidence type="ECO:0000259" key="2">
    <source>
        <dbReference type="PROSITE" id="PS51178"/>
    </source>
</evidence>
<comment type="caution">
    <text evidence="3">The sequence shown here is derived from an EMBL/GenBank/DDBJ whole genome shotgun (WGS) entry which is preliminary data.</text>
</comment>
<gene>
    <name evidence="3" type="ORF">AMJ44_07230</name>
</gene>
<reference evidence="3 4" key="1">
    <citation type="journal article" date="2015" name="Microbiome">
        <title>Genomic resolution of linkages in carbon, nitrogen, and sulfur cycling among widespread estuary sediment bacteria.</title>
        <authorList>
            <person name="Baker B.J."/>
            <person name="Lazar C.S."/>
            <person name="Teske A.P."/>
            <person name="Dick G.J."/>
        </authorList>
    </citation>
    <scope>NUCLEOTIDE SEQUENCE [LARGE SCALE GENOMIC DNA]</scope>
    <source>
        <strain evidence="3">DG_54_3</strain>
    </source>
</reference>
<feature type="transmembrane region" description="Helical" evidence="1">
    <location>
        <begin position="6"/>
        <end position="25"/>
    </location>
</feature>
<keyword evidence="1" id="KW-1133">Transmembrane helix</keyword>
<dbReference type="PROSITE" id="PS51178">
    <property type="entry name" value="PASTA"/>
    <property type="match status" value="2"/>
</dbReference>
<evidence type="ECO:0000313" key="4">
    <source>
        <dbReference type="Proteomes" id="UP000051861"/>
    </source>
</evidence>
<dbReference type="SMART" id="SM00740">
    <property type="entry name" value="PASTA"/>
    <property type="match status" value="2"/>
</dbReference>
<accession>A0A0S7XYN6</accession>
<proteinExistence type="predicted"/>
<organism evidence="3 4">
    <name type="scientific">candidate division WOR-1 bacterium DG_54_3</name>
    <dbReference type="NCBI Taxonomy" id="1703775"/>
    <lineage>
        <taxon>Bacteria</taxon>
        <taxon>Bacillati</taxon>
        <taxon>Saganbacteria</taxon>
    </lineage>
</organism>
<dbReference type="InterPro" id="IPR005543">
    <property type="entry name" value="PASTA_dom"/>
</dbReference>
<dbReference type="Pfam" id="PF03793">
    <property type="entry name" value="PASTA"/>
    <property type="match status" value="2"/>
</dbReference>
<feature type="domain" description="PASTA" evidence="2">
    <location>
        <begin position="127"/>
        <end position="194"/>
    </location>
</feature>
<dbReference type="Proteomes" id="UP000051861">
    <property type="component" value="Unassembled WGS sequence"/>
</dbReference>
<sequence>MLITYLSFYLIFIILVSILIGLLVMKLNLPKPQLVIPLIMAIILSPLIIGYFYVTYFNSIPETVVPDLTGLPLEEAFEKLEALDLKGSFAGTIFDMKFPEGSVVSQRPEGGRRVKVGRVIRLLTSSGKRKVMVPNLLGRPAVQAEAVLAAKGLLLGESEQDFVPELDPGIILTQNPLPGEEVDSGSYVNITISTTEEPEIMIKVIEEEAGEEKEEGGFRLWW</sequence>
<dbReference type="Gene3D" id="3.30.10.20">
    <property type="match status" value="2"/>
</dbReference>
<protein>
    <recommendedName>
        <fullName evidence="2">PASTA domain-containing protein</fullName>
    </recommendedName>
</protein>
<evidence type="ECO:0000256" key="1">
    <source>
        <dbReference type="SAM" id="Phobius"/>
    </source>
</evidence>
<dbReference type="CDD" id="cd06577">
    <property type="entry name" value="PASTA_pknB"/>
    <property type="match status" value="2"/>
</dbReference>
<keyword evidence="1" id="KW-0812">Transmembrane</keyword>